<dbReference type="AlphaFoldDB" id="A0A7S4G4M4"/>
<protein>
    <submittedName>
        <fullName evidence="1">Uncharacterized protein</fullName>
    </submittedName>
</protein>
<evidence type="ECO:0000313" key="1">
    <source>
        <dbReference type="EMBL" id="CAE0824869.1"/>
    </source>
</evidence>
<proteinExistence type="predicted"/>
<organism evidence="1">
    <name type="scientific">Eutreptiella gymnastica</name>
    <dbReference type="NCBI Taxonomy" id="73025"/>
    <lineage>
        <taxon>Eukaryota</taxon>
        <taxon>Discoba</taxon>
        <taxon>Euglenozoa</taxon>
        <taxon>Euglenida</taxon>
        <taxon>Spirocuta</taxon>
        <taxon>Euglenophyceae</taxon>
        <taxon>Eutreptiales</taxon>
        <taxon>Eutreptiaceae</taxon>
        <taxon>Eutreptiella</taxon>
    </lineage>
</organism>
<name>A0A7S4G4M4_9EUGL</name>
<dbReference type="EMBL" id="HBJA01104676">
    <property type="protein sequence ID" value="CAE0824869.1"/>
    <property type="molecule type" value="Transcribed_RNA"/>
</dbReference>
<reference evidence="1" key="1">
    <citation type="submission" date="2021-01" db="EMBL/GenBank/DDBJ databases">
        <authorList>
            <person name="Corre E."/>
            <person name="Pelletier E."/>
            <person name="Niang G."/>
            <person name="Scheremetjew M."/>
            <person name="Finn R."/>
            <person name="Kale V."/>
            <person name="Holt S."/>
            <person name="Cochrane G."/>
            <person name="Meng A."/>
            <person name="Brown T."/>
            <person name="Cohen L."/>
        </authorList>
    </citation>
    <scope>NUCLEOTIDE SEQUENCE</scope>
    <source>
        <strain evidence="1">CCMP1594</strain>
    </source>
</reference>
<accession>A0A7S4G4M4</accession>
<sequence length="116" mass="12286">MCCSPARILCSTVWVSGLHPALQHTSTLTAHVCVCVPATHAGLGAQPRVSTSGGVNMEYIVTSRWALTLPVHGHQQAPKPHSVVFAAANVCFQCRSVPDVLPGWEKSAALQWEGSS</sequence>
<gene>
    <name evidence="1" type="ORF">EGYM00163_LOCUS36112</name>
</gene>